<protein>
    <submittedName>
        <fullName evidence="1">Uncharacterized protein</fullName>
    </submittedName>
</protein>
<gene>
    <name evidence="1" type="ORF">Vadar_007157</name>
</gene>
<organism evidence="1 2">
    <name type="scientific">Vaccinium darrowii</name>
    <dbReference type="NCBI Taxonomy" id="229202"/>
    <lineage>
        <taxon>Eukaryota</taxon>
        <taxon>Viridiplantae</taxon>
        <taxon>Streptophyta</taxon>
        <taxon>Embryophyta</taxon>
        <taxon>Tracheophyta</taxon>
        <taxon>Spermatophyta</taxon>
        <taxon>Magnoliopsida</taxon>
        <taxon>eudicotyledons</taxon>
        <taxon>Gunneridae</taxon>
        <taxon>Pentapetalae</taxon>
        <taxon>asterids</taxon>
        <taxon>Ericales</taxon>
        <taxon>Ericaceae</taxon>
        <taxon>Vaccinioideae</taxon>
        <taxon>Vaccinieae</taxon>
        <taxon>Vaccinium</taxon>
    </lineage>
</organism>
<reference evidence="1 2" key="1">
    <citation type="journal article" date="2021" name="Hortic Res">
        <title>High-quality reference genome and annotation aids understanding of berry development for evergreen blueberry (Vaccinium darrowii).</title>
        <authorList>
            <person name="Yu J."/>
            <person name="Hulse-Kemp A.M."/>
            <person name="Babiker E."/>
            <person name="Staton M."/>
        </authorList>
    </citation>
    <scope>NUCLEOTIDE SEQUENCE [LARGE SCALE GENOMIC DNA]</scope>
    <source>
        <strain evidence="2">cv. NJ 8807/NJ 8810</strain>
        <tissue evidence="1">Young leaf</tissue>
    </source>
</reference>
<evidence type="ECO:0000313" key="1">
    <source>
        <dbReference type="EMBL" id="KAH7845897.1"/>
    </source>
</evidence>
<proteinExistence type="predicted"/>
<accession>A0ACB7XY50</accession>
<name>A0ACB7XY50_9ERIC</name>
<sequence length="189" mass="21201">MCSNCVSSHQVIQIHWIWTFGIFRQKLVSSWRTSGLESISGDSSVVSVTETVLFPDQALIFLKYPQPAHLFTKDDIDCVYFSPNSSQPHLHLQPDSIDGEDPDFQIVRCPLQPHSVTTSVGIKSNGNLLSIGSTYRWDSLAYEALIDSDNTTIVFVFVKGLNLPPKEWWTHLDSSACTARISPHQTFCN</sequence>
<keyword evidence="2" id="KW-1185">Reference proteome</keyword>
<dbReference type="EMBL" id="CM037155">
    <property type="protein sequence ID" value="KAH7845897.1"/>
    <property type="molecule type" value="Genomic_DNA"/>
</dbReference>
<dbReference type="Proteomes" id="UP000828048">
    <property type="component" value="Chromosome 5"/>
</dbReference>
<comment type="caution">
    <text evidence="1">The sequence shown here is derived from an EMBL/GenBank/DDBJ whole genome shotgun (WGS) entry which is preliminary data.</text>
</comment>
<evidence type="ECO:0000313" key="2">
    <source>
        <dbReference type="Proteomes" id="UP000828048"/>
    </source>
</evidence>